<proteinExistence type="predicted"/>
<evidence type="ECO:0000256" key="1">
    <source>
        <dbReference type="SAM" id="Phobius"/>
    </source>
</evidence>
<gene>
    <name evidence="3" type="primary">spoIIIAE</name>
    <name evidence="3" type="ORF">ABC228_02390</name>
</gene>
<organism evidence="3 4">
    <name type="scientific">Ornithinibacillus xuwenensis</name>
    <dbReference type="NCBI Taxonomy" id="3144668"/>
    <lineage>
        <taxon>Bacteria</taxon>
        <taxon>Bacillati</taxon>
        <taxon>Bacillota</taxon>
        <taxon>Bacilli</taxon>
        <taxon>Bacillales</taxon>
        <taxon>Bacillaceae</taxon>
        <taxon>Ornithinibacillus</taxon>
    </lineage>
</organism>
<evidence type="ECO:0000313" key="4">
    <source>
        <dbReference type="Proteomes" id="UP001444625"/>
    </source>
</evidence>
<comment type="caution">
    <text evidence="3">The sequence shown here is derived from an EMBL/GenBank/DDBJ whole genome shotgun (WGS) entry which is preliminary data.</text>
</comment>
<keyword evidence="1" id="KW-1133">Transmembrane helix</keyword>
<feature type="signal peptide" evidence="2">
    <location>
        <begin position="1"/>
        <end position="23"/>
    </location>
</feature>
<protein>
    <submittedName>
        <fullName evidence="3">Stage III sporulation protein AE</fullName>
    </submittedName>
</protein>
<accession>A0ABU9XE88</accession>
<evidence type="ECO:0000256" key="2">
    <source>
        <dbReference type="SAM" id="SignalP"/>
    </source>
</evidence>
<feature type="transmembrane region" description="Helical" evidence="1">
    <location>
        <begin position="102"/>
        <end position="119"/>
    </location>
</feature>
<keyword evidence="4" id="KW-1185">Reference proteome</keyword>
<dbReference type="EMBL" id="JBDIML010000001">
    <property type="protein sequence ID" value="MEN2766021.1"/>
    <property type="molecule type" value="Genomic_DNA"/>
</dbReference>
<dbReference type="NCBIfam" id="TIGR02829">
    <property type="entry name" value="spore_III_AE"/>
    <property type="match status" value="1"/>
</dbReference>
<keyword evidence="2" id="KW-0732">Signal</keyword>
<evidence type="ECO:0000313" key="3">
    <source>
        <dbReference type="EMBL" id="MEN2766021.1"/>
    </source>
</evidence>
<sequence>MMKHIRRILLLFLLIIFSGQAIAFAEEQSEAPVDEMLLEDISFDGIQGYWNTLVDNYGGYIPELEKTSLYDFIKGNDEFSIKNALAGGLEYLLHEIILNGKLLGSLILLTLFSVLLQTMHTAFERTTVSKIAYFVVYIILIFIALNSFYLAVSYAKDAIGMMSSFMIALIPLVLGLMASFGSVISVSFFSPIVYFLINASGILVSNFILPLLFLSAILIIVSSLNDNHKVTHLADLFRSVGLGTLGVFLTIFIGVLSVQGAASAIQDGVAMKTAKFVTGNFIPVVGRTFTDAADTVLSASLLLKNAVGIVGVAIIIFIALFPAVKIFAIALIYKVAAAILQPIADGPIITSLNTISKYIVYILACLLAVSLMFFLAIVIIVTASNLTLLLR</sequence>
<dbReference type="InterPro" id="IPR014194">
    <property type="entry name" value="Spore_III_AE"/>
</dbReference>
<dbReference type="Proteomes" id="UP001444625">
    <property type="component" value="Unassembled WGS sequence"/>
</dbReference>
<feature type="transmembrane region" description="Helical" evidence="1">
    <location>
        <begin position="158"/>
        <end position="180"/>
    </location>
</feature>
<reference evidence="3 4" key="1">
    <citation type="submission" date="2024-05" db="EMBL/GenBank/DDBJ databases">
        <authorList>
            <person name="Haq I."/>
            <person name="Ullah Z."/>
            <person name="Ahmad R."/>
            <person name="Li M."/>
            <person name="Tong Y."/>
        </authorList>
    </citation>
    <scope>NUCLEOTIDE SEQUENCE [LARGE SCALE GENOMIC DNA]</scope>
    <source>
        <strain evidence="3 4">16A2E</strain>
    </source>
</reference>
<name>A0ABU9XE88_9BACI</name>
<feature type="transmembrane region" description="Helical" evidence="1">
    <location>
        <begin position="131"/>
        <end position="152"/>
    </location>
</feature>
<feature type="transmembrane region" description="Helical" evidence="1">
    <location>
        <begin position="240"/>
        <end position="265"/>
    </location>
</feature>
<feature type="transmembrane region" description="Helical" evidence="1">
    <location>
        <begin position="192"/>
        <end position="220"/>
    </location>
</feature>
<keyword evidence="1" id="KW-0472">Membrane</keyword>
<dbReference type="Pfam" id="PF09546">
    <property type="entry name" value="Spore_III_AE"/>
    <property type="match status" value="1"/>
</dbReference>
<feature type="transmembrane region" description="Helical" evidence="1">
    <location>
        <begin position="358"/>
        <end position="390"/>
    </location>
</feature>
<feature type="chain" id="PRO_5047536115" evidence="2">
    <location>
        <begin position="24"/>
        <end position="391"/>
    </location>
</feature>
<keyword evidence="1" id="KW-0812">Transmembrane</keyword>
<feature type="transmembrane region" description="Helical" evidence="1">
    <location>
        <begin position="307"/>
        <end position="333"/>
    </location>
</feature>